<gene>
    <name evidence="2" type="ORF">TPAB3V08_LOCUS1932</name>
</gene>
<keyword evidence="1" id="KW-0812">Transmembrane</keyword>
<keyword evidence="1" id="KW-0472">Membrane</keyword>
<keyword evidence="1" id="KW-1133">Transmembrane helix</keyword>
<evidence type="ECO:0000313" key="3">
    <source>
        <dbReference type="Proteomes" id="UP001153148"/>
    </source>
</evidence>
<evidence type="ECO:0000313" key="2">
    <source>
        <dbReference type="EMBL" id="CAG2054916.1"/>
    </source>
</evidence>
<feature type="transmembrane region" description="Helical" evidence="1">
    <location>
        <begin position="15"/>
        <end position="32"/>
    </location>
</feature>
<dbReference type="InterPro" id="IPR036188">
    <property type="entry name" value="FAD/NAD-bd_sf"/>
</dbReference>
<proteinExistence type="predicted"/>
<keyword evidence="3" id="KW-1185">Reference proteome</keyword>
<comment type="caution">
    <text evidence="2">The sequence shown here is derived from an EMBL/GenBank/DDBJ whole genome shotgun (WGS) entry which is preliminary data.</text>
</comment>
<evidence type="ECO:0008006" key="4">
    <source>
        <dbReference type="Google" id="ProtNLM"/>
    </source>
</evidence>
<dbReference type="SUPFAM" id="SSF51905">
    <property type="entry name" value="FAD/NAD(P)-binding domain"/>
    <property type="match status" value="1"/>
</dbReference>
<dbReference type="EMBL" id="CAJPIN010001874">
    <property type="protein sequence ID" value="CAG2054916.1"/>
    <property type="molecule type" value="Genomic_DNA"/>
</dbReference>
<dbReference type="Gene3D" id="3.50.50.60">
    <property type="entry name" value="FAD/NAD(P)-binding domain"/>
    <property type="match status" value="1"/>
</dbReference>
<evidence type="ECO:0000256" key="1">
    <source>
        <dbReference type="SAM" id="Phobius"/>
    </source>
</evidence>
<accession>A0ABN7NHX8</accession>
<dbReference type="Proteomes" id="UP001153148">
    <property type="component" value="Unassembled WGS sequence"/>
</dbReference>
<reference evidence="2" key="1">
    <citation type="submission" date="2021-03" db="EMBL/GenBank/DDBJ databases">
        <authorList>
            <person name="Tran Van P."/>
        </authorList>
    </citation>
    <scope>NUCLEOTIDE SEQUENCE</scope>
</reference>
<name>A0ABN7NHX8_TIMPD</name>
<feature type="non-terminal residue" evidence="2">
    <location>
        <position position="1"/>
    </location>
</feature>
<organism evidence="2 3">
    <name type="scientific">Timema podura</name>
    <name type="common">Walking stick</name>
    <dbReference type="NCBI Taxonomy" id="61482"/>
    <lineage>
        <taxon>Eukaryota</taxon>
        <taxon>Metazoa</taxon>
        <taxon>Ecdysozoa</taxon>
        <taxon>Arthropoda</taxon>
        <taxon>Hexapoda</taxon>
        <taxon>Insecta</taxon>
        <taxon>Pterygota</taxon>
        <taxon>Neoptera</taxon>
        <taxon>Polyneoptera</taxon>
        <taxon>Phasmatodea</taxon>
        <taxon>Timematodea</taxon>
        <taxon>Timematoidea</taxon>
        <taxon>Timematidae</taxon>
        <taxon>Timema</taxon>
    </lineage>
</organism>
<protein>
    <recommendedName>
        <fullName evidence="4">Glucose-methanol-choline oxidoreductase N-terminal domain-containing protein</fullName>
    </recommendedName>
</protein>
<sequence>DALVNEPLKSDKPHWISGAFWLGQLIETLRLIRERKRSRRCMEQCLRGWMEVVRLPFRAKYNFFFGPIFPVVWCLQPTVTGTAAFRVRTFGVLLEFRDVTLSLDSWHHSLTVAGRSEFHSQPALQSMAELCQPHSQVTSCMPQAIMYLTLVAQLFGFSTDSKNGLGSGSFPFFPFKFNKDTNGQNKNEEFDFIIVGAGSAGCVLANRLSEVKKWRVEEKK</sequence>